<keyword evidence="4" id="KW-1185">Reference proteome</keyword>
<gene>
    <name evidence="2" type="ORF">IscW_ISCW007944</name>
</gene>
<dbReference type="EMBL" id="ABJB010504374">
    <property type="status" value="NOT_ANNOTATED_CDS"/>
    <property type="molecule type" value="Genomic_DNA"/>
</dbReference>
<sequence length="72" mass="7651">MDGPTGGGHMVRAWTPRSSRSARVAILDSGGPTRRAPNPGGGHLEGGTVVKPVVIDRAHYRARRERVDLSPP</sequence>
<dbReference type="PaxDb" id="6945-B7PRP8"/>
<evidence type="ECO:0000313" key="3">
    <source>
        <dbReference type="EnsemblMetazoa" id="ISCW007944-PA"/>
    </source>
</evidence>
<name>B7PRP8_IXOSC</name>
<dbReference type="EnsemblMetazoa" id="ISCW007944-RA">
    <property type="protein sequence ID" value="ISCW007944-PA"/>
    <property type="gene ID" value="ISCW007944"/>
</dbReference>
<reference evidence="2 4" key="1">
    <citation type="submission" date="2008-03" db="EMBL/GenBank/DDBJ databases">
        <title>Annotation of Ixodes scapularis.</title>
        <authorList>
            <consortium name="Ixodes scapularis Genome Project Consortium"/>
            <person name="Caler E."/>
            <person name="Hannick L.I."/>
            <person name="Bidwell S."/>
            <person name="Joardar V."/>
            <person name="Thiagarajan M."/>
            <person name="Amedeo P."/>
            <person name="Galinsky K.J."/>
            <person name="Schobel S."/>
            <person name="Inman J."/>
            <person name="Hostetler J."/>
            <person name="Miller J."/>
            <person name="Hammond M."/>
            <person name="Megy K."/>
            <person name="Lawson D."/>
            <person name="Kodira C."/>
            <person name="Sutton G."/>
            <person name="Meyer J."/>
            <person name="Hill C.A."/>
            <person name="Birren B."/>
            <person name="Nene V."/>
            <person name="Collins F."/>
            <person name="Alarcon-Chaidez F."/>
            <person name="Wikel S."/>
            <person name="Strausberg R."/>
        </authorList>
    </citation>
    <scope>NUCLEOTIDE SEQUENCE [LARGE SCALE GENOMIC DNA]</scope>
    <source>
        <strain evidence="4">Wikel</strain>
        <strain evidence="2">Wikel colony</strain>
    </source>
</reference>
<organism>
    <name type="scientific">Ixodes scapularis</name>
    <name type="common">Black-legged tick</name>
    <name type="synonym">Deer tick</name>
    <dbReference type="NCBI Taxonomy" id="6945"/>
    <lineage>
        <taxon>Eukaryota</taxon>
        <taxon>Metazoa</taxon>
        <taxon>Ecdysozoa</taxon>
        <taxon>Arthropoda</taxon>
        <taxon>Chelicerata</taxon>
        <taxon>Arachnida</taxon>
        <taxon>Acari</taxon>
        <taxon>Parasitiformes</taxon>
        <taxon>Ixodida</taxon>
        <taxon>Ixodoidea</taxon>
        <taxon>Ixodidae</taxon>
        <taxon>Ixodinae</taxon>
        <taxon>Ixodes</taxon>
    </lineage>
</organism>
<evidence type="ECO:0000256" key="1">
    <source>
        <dbReference type="SAM" id="MobiDB-lite"/>
    </source>
</evidence>
<dbReference type="EMBL" id="DS774121">
    <property type="protein sequence ID" value="EEC09270.1"/>
    <property type="molecule type" value="Genomic_DNA"/>
</dbReference>
<dbReference type="AlphaFoldDB" id="B7PRP8"/>
<proteinExistence type="predicted"/>
<dbReference type="Proteomes" id="UP000001555">
    <property type="component" value="Unassembled WGS sequence"/>
</dbReference>
<reference evidence="3" key="2">
    <citation type="submission" date="2020-05" db="UniProtKB">
        <authorList>
            <consortium name="EnsemblMetazoa"/>
        </authorList>
    </citation>
    <scope>IDENTIFICATION</scope>
    <source>
        <strain evidence="3">wikel</strain>
    </source>
</reference>
<accession>B7PRP8</accession>
<feature type="region of interest" description="Disordered" evidence="1">
    <location>
        <begin position="28"/>
        <end position="49"/>
    </location>
</feature>
<dbReference type="HOGENOM" id="CLU_2725013_0_0_1"/>
<dbReference type="InParanoid" id="B7PRP8"/>
<evidence type="ECO:0000313" key="2">
    <source>
        <dbReference type="EMBL" id="EEC09270.1"/>
    </source>
</evidence>
<dbReference type="VEuPathDB" id="VectorBase:ISCI007944"/>
<evidence type="ECO:0000313" key="4">
    <source>
        <dbReference type="Proteomes" id="UP000001555"/>
    </source>
</evidence>
<protein>
    <submittedName>
        <fullName evidence="2 3">Uncharacterized protein</fullName>
    </submittedName>
</protein>
<dbReference type="VEuPathDB" id="VectorBase:ISCW007944"/>